<feature type="signal peptide" evidence="2">
    <location>
        <begin position="1"/>
        <end position="25"/>
    </location>
</feature>
<keyword evidence="2" id="KW-0732">Signal</keyword>
<reference evidence="3" key="1">
    <citation type="submission" date="2020-12" db="EMBL/GenBank/DDBJ databases">
        <title>Genomic characterization of non-nitrogen-fixing Frankia strains.</title>
        <authorList>
            <person name="Carlos-Shanley C."/>
            <person name="Guerra T."/>
            <person name="Hahn D."/>
        </authorList>
    </citation>
    <scope>NUCLEOTIDE SEQUENCE</scope>
    <source>
        <strain evidence="3">CN6</strain>
    </source>
</reference>
<dbReference type="AlphaFoldDB" id="A0A937RBV5"/>
<evidence type="ECO:0000313" key="4">
    <source>
        <dbReference type="Proteomes" id="UP000604475"/>
    </source>
</evidence>
<protein>
    <recommendedName>
        <fullName evidence="5">DUF3558 domain-containing protein</fullName>
    </recommendedName>
</protein>
<evidence type="ECO:0008006" key="5">
    <source>
        <dbReference type="Google" id="ProtNLM"/>
    </source>
</evidence>
<gene>
    <name evidence="3" type="ORF">I7412_02825</name>
</gene>
<comment type="caution">
    <text evidence="3">The sequence shown here is derived from an EMBL/GenBank/DDBJ whole genome shotgun (WGS) entry which is preliminary data.</text>
</comment>
<dbReference type="RefSeq" id="WP_203005102.1">
    <property type="nucleotide sequence ID" value="NZ_JADWYU010000102.1"/>
</dbReference>
<feature type="chain" id="PRO_5039480696" description="DUF3558 domain-containing protein" evidence="2">
    <location>
        <begin position="26"/>
        <end position="220"/>
    </location>
</feature>
<evidence type="ECO:0000256" key="2">
    <source>
        <dbReference type="SAM" id="SignalP"/>
    </source>
</evidence>
<dbReference type="Proteomes" id="UP000604475">
    <property type="component" value="Unassembled WGS sequence"/>
</dbReference>
<feature type="region of interest" description="Disordered" evidence="1">
    <location>
        <begin position="30"/>
        <end position="71"/>
    </location>
</feature>
<feature type="compositionally biased region" description="Low complexity" evidence="1">
    <location>
        <begin position="30"/>
        <end position="67"/>
    </location>
</feature>
<accession>A0A937RBV5</accession>
<evidence type="ECO:0000256" key="1">
    <source>
        <dbReference type="SAM" id="MobiDB-lite"/>
    </source>
</evidence>
<proteinExistence type="predicted"/>
<sequence length="220" mass="21672">MRIRATRTRAVASTAVGLLAAVTVAACSATSTSDAPPSTQAPPGTNSTATASATPGATATGMASPGGSVPGGSFTAPKSACDLVDVAALERVSGRSGLELRNVSSGTQLACAVTDGFVPVGAVTLAIREAPAGVDARKELDDTVAASEYGRDNVQEIPGLGAAARYGTSPSIAGLTFASIYVIDLRGSQLASLSISIDAGDPATAKDPVVTLARDALAKI</sequence>
<keyword evidence="4" id="KW-1185">Reference proteome</keyword>
<dbReference type="EMBL" id="JAEACQ010000123">
    <property type="protein sequence ID" value="MBL7626125.1"/>
    <property type="molecule type" value="Genomic_DNA"/>
</dbReference>
<name>A0A937RBV5_9ACTN</name>
<dbReference type="PROSITE" id="PS51257">
    <property type="entry name" value="PROKAR_LIPOPROTEIN"/>
    <property type="match status" value="1"/>
</dbReference>
<organism evidence="3 4">
    <name type="scientific">Frankia nepalensis</name>
    <dbReference type="NCBI Taxonomy" id="1836974"/>
    <lineage>
        <taxon>Bacteria</taxon>
        <taxon>Bacillati</taxon>
        <taxon>Actinomycetota</taxon>
        <taxon>Actinomycetes</taxon>
        <taxon>Frankiales</taxon>
        <taxon>Frankiaceae</taxon>
        <taxon>Frankia</taxon>
    </lineage>
</organism>
<evidence type="ECO:0000313" key="3">
    <source>
        <dbReference type="EMBL" id="MBL7626125.1"/>
    </source>
</evidence>